<proteinExistence type="inferred from homology"/>
<evidence type="ECO:0000256" key="3">
    <source>
        <dbReference type="ARBA" id="ARBA00022840"/>
    </source>
</evidence>
<evidence type="ECO:0000259" key="4">
    <source>
        <dbReference type="PROSITE" id="PS50893"/>
    </source>
</evidence>
<dbReference type="Pfam" id="PF00005">
    <property type="entry name" value="ABC_tran"/>
    <property type="match status" value="1"/>
</dbReference>
<accession>A0A2K8KLH1</accession>
<dbReference type="NCBIfam" id="TIGR02324">
    <property type="entry name" value="CP_lyasePhnL"/>
    <property type="match status" value="1"/>
</dbReference>
<dbReference type="SUPFAM" id="SSF52540">
    <property type="entry name" value="P-loop containing nucleoside triphosphate hydrolases"/>
    <property type="match status" value="1"/>
</dbReference>
<dbReference type="AlphaFoldDB" id="A0A2K8KLH1"/>
<dbReference type="RefSeq" id="WP_100256120.1">
    <property type="nucleotide sequence ID" value="NZ_CP011797.1"/>
</dbReference>
<dbReference type="PANTHER" id="PTHR42798:SF7">
    <property type="entry name" value="ALPHA-D-RIBOSE 1-METHYLPHOSPHONATE 5-TRIPHOSPHATE SYNTHASE SUBUNIT PHNL"/>
    <property type="match status" value="1"/>
</dbReference>
<name>A0A2K8KLH1_9GAMM</name>
<evidence type="ECO:0000256" key="2">
    <source>
        <dbReference type="ARBA" id="ARBA00022741"/>
    </source>
</evidence>
<dbReference type="InterPro" id="IPR017871">
    <property type="entry name" value="ABC_transporter-like_CS"/>
</dbReference>
<feature type="domain" description="ABC transporter" evidence="4">
    <location>
        <begin position="6"/>
        <end position="236"/>
    </location>
</feature>
<organism evidence="5 6">
    <name type="scientific">Reinekea forsetii</name>
    <dbReference type="NCBI Taxonomy" id="1336806"/>
    <lineage>
        <taxon>Bacteria</taxon>
        <taxon>Pseudomonadati</taxon>
        <taxon>Pseudomonadota</taxon>
        <taxon>Gammaproteobacteria</taxon>
        <taxon>Oceanospirillales</taxon>
        <taxon>Saccharospirillaceae</taxon>
        <taxon>Reinekea</taxon>
    </lineage>
</organism>
<dbReference type="Gene3D" id="3.40.50.300">
    <property type="entry name" value="P-loop containing nucleotide triphosphate hydrolases"/>
    <property type="match status" value="1"/>
</dbReference>
<dbReference type="InterPro" id="IPR027417">
    <property type="entry name" value="P-loop_NTPase"/>
</dbReference>
<dbReference type="SMART" id="SM00382">
    <property type="entry name" value="AAA"/>
    <property type="match status" value="1"/>
</dbReference>
<gene>
    <name evidence="5" type="primary">phnL</name>
    <name evidence="5" type="ORF">REIFOR_00566</name>
</gene>
<dbReference type="InterPro" id="IPR003593">
    <property type="entry name" value="AAA+_ATPase"/>
</dbReference>
<comment type="similarity">
    <text evidence="1">Belongs to the ABC transporter superfamily.</text>
</comment>
<dbReference type="InterPro" id="IPR012701">
    <property type="entry name" value="CP_lyase_PhnL"/>
</dbReference>
<dbReference type="Proteomes" id="UP000229757">
    <property type="component" value="Chromosome"/>
</dbReference>
<reference evidence="5 6" key="1">
    <citation type="journal article" date="2017" name="Environ. Microbiol.">
        <title>Genomic and physiological analyses of 'Reinekea forsetii' reveal a versatile opportunistic lifestyle during spring algae blooms.</title>
        <authorList>
            <person name="Avci B."/>
            <person name="Hahnke R.L."/>
            <person name="Chafee M."/>
            <person name="Fischer T."/>
            <person name="Gruber-Vodicka H."/>
            <person name="Tegetmeyer H.E."/>
            <person name="Harder J."/>
            <person name="Fuchs B.M."/>
            <person name="Amann R.I."/>
            <person name="Teeling H."/>
        </authorList>
    </citation>
    <scope>NUCLEOTIDE SEQUENCE [LARGE SCALE GENOMIC DNA]</scope>
    <source>
        <strain evidence="5 6">Hel1_31_D35</strain>
    </source>
</reference>
<dbReference type="GO" id="GO:0005524">
    <property type="term" value="F:ATP binding"/>
    <property type="evidence" value="ECO:0007669"/>
    <property type="project" value="UniProtKB-KW"/>
</dbReference>
<dbReference type="EMBL" id="CP011797">
    <property type="protein sequence ID" value="ATX75735.1"/>
    <property type="molecule type" value="Genomic_DNA"/>
</dbReference>
<keyword evidence="2" id="KW-0547">Nucleotide-binding</keyword>
<protein>
    <submittedName>
        <fullName evidence="5">Phosphonate transport ATP-binding protein PhnL</fullName>
    </submittedName>
</protein>
<dbReference type="OrthoDB" id="9802264at2"/>
<dbReference type="KEGG" id="rfo:REIFOR_00566"/>
<dbReference type="PANTHER" id="PTHR42798">
    <property type="entry name" value="LIPOPROTEIN-RELEASING SYSTEM ATP-BINDING PROTEIN LOLD"/>
    <property type="match status" value="1"/>
</dbReference>
<dbReference type="InterPro" id="IPR003439">
    <property type="entry name" value="ABC_transporter-like_ATP-bd"/>
</dbReference>
<sequence>MQTMAIDVRNLSKTFVLHHHQEVRYQVLRDFNLQVARGECVVLKGVSGSGKSTLLKSLFGNYLCEQGEIIYHFDNQQIDLLSAPDFQKLNLRAHYVNYVSQFLSVVPRVATLDIVKEPLLAAGVEVDVAIEAAQRLLTTLNIPEHLWALSPLTFSGGEQQRVNIARGFIRPSPFLLLDEPTASLDSVNRRVVIDLINAAKQQGSAIVGIFHDEEVRDSVADRVVDFAPALVQTGELSA</sequence>
<evidence type="ECO:0000313" key="5">
    <source>
        <dbReference type="EMBL" id="ATX75735.1"/>
    </source>
</evidence>
<dbReference type="PROSITE" id="PS00211">
    <property type="entry name" value="ABC_TRANSPORTER_1"/>
    <property type="match status" value="1"/>
</dbReference>
<keyword evidence="6" id="KW-1185">Reference proteome</keyword>
<dbReference type="PROSITE" id="PS50893">
    <property type="entry name" value="ABC_TRANSPORTER_2"/>
    <property type="match status" value="1"/>
</dbReference>
<evidence type="ECO:0000256" key="1">
    <source>
        <dbReference type="ARBA" id="ARBA00005417"/>
    </source>
</evidence>
<evidence type="ECO:0000313" key="6">
    <source>
        <dbReference type="Proteomes" id="UP000229757"/>
    </source>
</evidence>
<dbReference type="GO" id="GO:0016887">
    <property type="term" value="F:ATP hydrolysis activity"/>
    <property type="evidence" value="ECO:0007669"/>
    <property type="project" value="InterPro"/>
</dbReference>
<keyword evidence="3 5" id="KW-0067">ATP-binding</keyword>